<dbReference type="EMBL" id="BAABLP010000004">
    <property type="protein sequence ID" value="GAA4747499.1"/>
    <property type="molecule type" value="Genomic_DNA"/>
</dbReference>
<evidence type="ECO:0000313" key="1">
    <source>
        <dbReference type="EMBL" id="GAA4747499.1"/>
    </source>
</evidence>
<name>A0ABP8Z616_9MICO</name>
<comment type="caution">
    <text evidence="1">The sequence shown here is derived from an EMBL/GenBank/DDBJ whole genome shotgun (WGS) entry which is preliminary data.</text>
</comment>
<evidence type="ECO:0000313" key="2">
    <source>
        <dbReference type="Proteomes" id="UP001500121"/>
    </source>
</evidence>
<accession>A0ABP8Z616</accession>
<dbReference type="RefSeq" id="WP_345480964.1">
    <property type="nucleotide sequence ID" value="NZ_BAABLP010000004.1"/>
</dbReference>
<dbReference type="Proteomes" id="UP001500121">
    <property type="component" value="Unassembled WGS sequence"/>
</dbReference>
<evidence type="ECO:0008006" key="3">
    <source>
        <dbReference type="Google" id="ProtNLM"/>
    </source>
</evidence>
<organism evidence="1 2">
    <name type="scientific">Amnibacterium soli</name>
    <dbReference type="NCBI Taxonomy" id="1282736"/>
    <lineage>
        <taxon>Bacteria</taxon>
        <taxon>Bacillati</taxon>
        <taxon>Actinomycetota</taxon>
        <taxon>Actinomycetes</taxon>
        <taxon>Micrococcales</taxon>
        <taxon>Microbacteriaceae</taxon>
        <taxon>Amnibacterium</taxon>
    </lineage>
</organism>
<proteinExistence type="predicted"/>
<gene>
    <name evidence="1" type="ORF">GCM10025783_19520</name>
</gene>
<keyword evidence="2" id="KW-1185">Reference proteome</keyword>
<protein>
    <recommendedName>
        <fullName evidence="3">YtxH domain-containing protein</fullName>
    </recommendedName>
</protein>
<sequence length="92" mass="9823">MQGRILFVAGATIGYVLGARAGRRRYDQIKAAADRVWNDRNVQKSVNDVVGTVQGFVKEKAPEVQDAVVGQAKKVAAKVKKADDDGAPSPSI</sequence>
<reference evidence="2" key="1">
    <citation type="journal article" date="2019" name="Int. J. Syst. Evol. Microbiol.">
        <title>The Global Catalogue of Microorganisms (GCM) 10K type strain sequencing project: providing services to taxonomists for standard genome sequencing and annotation.</title>
        <authorList>
            <consortium name="The Broad Institute Genomics Platform"/>
            <consortium name="The Broad Institute Genome Sequencing Center for Infectious Disease"/>
            <person name="Wu L."/>
            <person name="Ma J."/>
        </authorList>
    </citation>
    <scope>NUCLEOTIDE SEQUENCE [LARGE SCALE GENOMIC DNA]</scope>
    <source>
        <strain evidence="2">JCM 19015</strain>
    </source>
</reference>